<dbReference type="InterPro" id="IPR002110">
    <property type="entry name" value="Ankyrin_rpt"/>
</dbReference>
<dbReference type="OrthoDB" id="13225at2"/>
<organism evidence="2 3">
    <name type="scientific">Estrella lausannensis</name>
    <dbReference type="NCBI Taxonomy" id="483423"/>
    <lineage>
        <taxon>Bacteria</taxon>
        <taxon>Pseudomonadati</taxon>
        <taxon>Chlamydiota</taxon>
        <taxon>Chlamydiia</taxon>
        <taxon>Parachlamydiales</taxon>
        <taxon>Candidatus Criblamydiaceae</taxon>
        <taxon>Estrella</taxon>
    </lineage>
</organism>
<dbReference type="PANTHER" id="PTHR46224:SF64">
    <property type="entry name" value="IQ MOTIF AND ANKYRIN REPEAT DOMAIN-CONTAINING PROTEIN 1"/>
    <property type="match status" value="1"/>
</dbReference>
<dbReference type="AlphaFoldDB" id="A0A0H5DRB0"/>
<dbReference type="SUPFAM" id="SSF48403">
    <property type="entry name" value="Ankyrin repeat"/>
    <property type="match status" value="1"/>
</dbReference>
<name>A0A0H5DRB0_9BACT</name>
<accession>A0A0H5DRB0</accession>
<feature type="signal peptide" evidence="1">
    <location>
        <begin position="1"/>
        <end position="21"/>
    </location>
</feature>
<feature type="chain" id="PRO_5005217829" evidence="1">
    <location>
        <begin position="22"/>
        <end position="297"/>
    </location>
</feature>
<dbReference type="RefSeq" id="WP_098038053.1">
    <property type="nucleotide sequence ID" value="NZ_CWGJ01000011.1"/>
</dbReference>
<dbReference type="InterPro" id="IPR036770">
    <property type="entry name" value="Ankyrin_rpt-contain_sf"/>
</dbReference>
<dbReference type="InterPro" id="IPR051616">
    <property type="entry name" value="Cul2-RING_E3_ligase_SR"/>
</dbReference>
<gene>
    <name evidence="2" type="ORF">ELAC_0855</name>
</gene>
<evidence type="ECO:0000313" key="2">
    <source>
        <dbReference type="EMBL" id="CRX38204.1"/>
    </source>
</evidence>
<proteinExistence type="predicted"/>
<evidence type="ECO:0000313" key="3">
    <source>
        <dbReference type="Proteomes" id="UP000220251"/>
    </source>
</evidence>
<dbReference type="EMBL" id="CWGJ01000011">
    <property type="protein sequence ID" value="CRX38204.1"/>
    <property type="molecule type" value="Genomic_DNA"/>
</dbReference>
<dbReference type="Proteomes" id="UP000220251">
    <property type="component" value="Unassembled WGS sequence"/>
</dbReference>
<sequence length="297" mass="32966">MKKYLLSFVICLLAINFALHATHLDYEDIKKIENCISNDKSWHPLNYAIEINDYETGLIICKHSDNVNVVDDGFNPINRILHKASKTVSLNKPAETRPKLGEEKLKLIWAILKKGINVNYTPSNYGIPPHSATSSSSFTYICFLGLEDLFHEFVKRGVNLNQCKGAPLVAAIKAGQMKIIQNLLEEGANANFIALRQAVISENFEAVNILVQFGANINEGNLLMTAICQNKKLGNYLKGIQMLKFLLELGANPNAIAPGTNDPVIKVVLKMPSDTIEQRAYKVDVINILIEHGASIH</sequence>
<dbReference type="Pfam" id="PF12796">
    <property type="entry name" value="Ank_2"/>
    <property type="match status" value="1"/>
</dbReference>
<keyword evidence="3" id="KW-1185">Reference proteome</keyword>
<protein>
    <submittedName>
        <fullName evidence="2">Uncharacterized protein</fullName>
    </submittedName>
</protein>
<dbReference type="PANTHER" id="PTHR46224">
    <property type="entry name" value="ANKYRIN REPEAT FAMILY PROTEIN"/>
    <property type="match status" value="1"/>
</dbReference>
<dbReference type="Gene3D" id="1.25.40.20">
    <property type="entry name" value="Ankyrin repeat-containing domain"/>
    <property type="match status" value="1"/>
</dbReference>
<reference evidence="3" key="1">
    <citation type="submission" date="2015-06" db="EMBL/GenBank/DDBJ databases">
        <authorList>
            <person name="Bertelli C."/>
        </authorList>
    </citation>
    <scope>NUCLEOTIDE SEQUENCE [LARGE SCALE GENOMIC DNA]</scope>
    <source>
        <strain evidence="3">CRIB-30</strain>
    </source>
</reference>
<keyword evidence="1" id="KW-0732">Signal</keyword>
<dbReference type="SMART" id="SM00248">
    <property type="entry name" value="ANK"/>
    <property type="match status" value="4"/>
</dbReference>
<evidence type="ECO:0000256" key="1">
    <source>
        <dbReference type="SAM" id="SignalP"/>
    </source>
</evidence>